<evidence type="ECO:0000256" key="9">
    <source>
        <dbReference type="ARBA" id="ARBA00023136"/>
    </source>
</evidence>
<keyword evidence="11" id="KW-0966">Cell projection</keyword>
<evidence type="ECO:0000256" key="7">
    <source>
        <dbReference type="ARBA" id="ARBA00022795"/>
    </source>
</evidence>
<evidence type="ECO:0000256" key="3">
    <source>
        <dbReference type="ARBA" id="ARBA00020392"/>
    </source>
</evidence>
<dbReference type="Proteomes" id="UP001240171">
    <property type="component" value="Unassembled WGS sequence"/>
</dbReference>
<dbReference type="InterPro" id="IPR053716">
    <property type="entry name" value="Flag_assembly_chemotaxis_eff"/>
</dbReference>
<accession>A0ABT9CCX8</accession>
<keyword evidence="4" id="KW-0813">Transport</keyword>
<evidence type="ECO:0000256" key="5">
    <source>
        <dbReference type="ARBA" id="ARBA00022475"/>
    </source>
</evidence>
<dbReference type="RefSeq" id="WP_305023028.1">
    <property type="nucleotide sequence ID" value="NZ_JAUQTB010000002.1"/>
</dbReference>
<keyword evidence="11" id="KW-0969">Cilium</keyword>
<keyword evidence="8" id="KW-0653">Protein transport</keyword>
<dbReference type="Gene3D" id="1.10.287.1700">
    <property type="match status" value="1"/>
</dbReference>
<gene>
    <name evidence="11" type="primary">fliJ</name>
    <name evidence="11" type="ORF">Q5741_05305</name>
</gene>
<keyword evidence="12" id="KW-1185">Reference proteome</keyword>
<evidence type="ECO:0000313" key="11">
    <source>
        <dbReference type="EMBL" id="MDO7905832.1"/>
    </source>
</evidence>
<evidence type="ECO:0000256" key="1">
    <source>
        <dbReference type="ARBA" id="ARBA00004413"/>
    </source>
</evidence>
<dbReference type="Pfam" id="PF02050">
    <property type="entry name" value="FliJ"/>
    <property type="match status" value="1"/>
</dbReference>
<reference evidence="11 12" key="1">
    <citation type="submission" date="2023-07" db="EMBL/GenBank/DDBJ databases">
        <title>Paenibacillus sp. JX-17 nov. isolated from soil.</title>
        <authorList>
            <person name="Wan Y."/>
            <person name="Liu B."/>
        </authorList>
    </citation>
    <scope>NUCLEOTIDE SEQUENCE [LARGE SCALE GENOMIC DNA]</scope>
    <source>
        <strain evidence="11 12">JX-17</strain>
    </source>
</reference>
<keyword evidence="10" id="KW-1006">Bacterial flagellum protein export</keyword>
<protein>
    <recommendedName>
        <fullName evidence="3">Flagellar FliJ protein</fullName>
    </recommendedName>
</protein>
<keyword evidence="11" id="KW-0282">Flagellum</keyword>
<evidence type="ECO:0000256" key="8">
    <source>
        <dbReference type="ARBA" id="ARBA00022927"/>
    </source>
</evidence>
<organism evidence="11 12">
    <name type="scientific">Paenibacillus lacisoli</name>
    <dbReference type="NCBI Taxonomy" id="3064525"/>
    <lineage>
        <taxon>Bacteria</taxon>
        <taxon>Bacillati</taxon>
        <taxon>Bacillota</taxon>
        <taxon>Bacilli</taxon>
        <taxon>Bacillales</taxon>
        <taxon>Paenibacillaceae</taxon>
        <taxon>Paenibacillus</taxon>
    </lineage>
</organism>
<evidence type="ECO:0000256" key="10">
    <source>
        <dbReference type="ARBA" id="ARBA00023225"/>
    </source>
</evidence>
<keyword evidence="9" id="KW-0472">Membrane</keyword>
<comment type="subcellular location">
    <subcellularLocation>
        <location evidence="1">Cell membrane</location>
        <topology evidence="1">Peripheral membrane protein</topology>
        <orientation evidence="1">Cytoplasmic side</orientation>
    </subcellularLocation>
</comment>
<comment type="caution">
    <text evidence="11">The sequence shown here is derived from an EMBL/GenBank/DDBJ whole genome shotgun (WGS) entry which is preliminary data.</text>
</comment>
<keyword evidence="7" id="KW-1005">Bacterial flagellum biogenesis</keyword>
<dbReference type="EMBL" id="JAUQTB010000002">
    <property type="protein sequence ID" value="MDO7905832.1"/>
    <property type="molecule type" value="Genomic_DNA"/>
</dbReference>
<sequence length="147" mass="17403">MRFHYSFQKVVDLKTNEKAQAEWMLSTAVGQLQLEEQTLQQLMSEKSRMEHMIQQAATGCVSLLKLQEMQAYIEHLNQCISQKYSDVQRAELNVQKNKDHLTDKIVDEKVWLKAREKARISFQQELLLREQNELDEMATIRYAMRAR</sequence>
<dbReference type="InterPro" id="IPR012823">
    <property type="entry name" value="Flagell_FliJ"/>
</dbReference>
<comment type="similarity">
    <text evidence="2">Belongs to the FliJ family.</text>
</comment>
<keyword evidence="6" id="KW-0145">Chemotaxis</keyword>
<keyword evidence="5" id="KW-1003">Cell membrane</keyword>
<evidence type="ECO:0000256" key="6">
    <source>
        <dbReference type="ARBA" id="ARBA00022500"/>
    </source>
</evidence>
<dbReference type="NCBIfam" id="TIGR02473">
    <property type="entry name" value="flagell_FliJ"/>
    <property type="match status" value="1"/>
</dbReference>
<evidence type="ECO:0000256" key="2">
    <source>
        <dbReference type="ARBA" id="ARBA00010004"/>
    </source>
</evidence>
<evidence type="ECO:0000313" key="12">
    <source>
        <dbReference type="Proteomes" id="UP001240171"/>
    </source>
</evidence>
<evidence type="ECO:0000256" key="4">
    <source>
        <dbReference type="ARBA" id="ARBA00022448"/>
    </source>
</evidence>
<name>A0ABT9CCX8_9BACL</name>
<proteinExistence type="inferred from homology"/>